<dbReference type="Gene3D" id="3.20.20.140">
    <property type="entry name" value="Metal-dependent hydrolases"/>
    <property type="match status" value="1"/>
</dbReference>
<comment type="caution">
    <text evidence="1">The sequence shown here is derived from an EMBL/GenBank/DDBJ whole genome shotgun (WGS) entry which is preliminary data.</text>
</comment>
<dbReference type="Proteomes" id="UP000886058">
    <property type="component" value="Unassembled WGS sequence"/>
</dbReference>
<reference evidence="1" key="1">
    <citation type="journal article" date="2020" name="mSystems">
        <title>Genome- and Community-Level Interaction Insights into Carbon Utilization and Element Cycling Functions of Hydrothermarchaeota in Hydrothermal Sediment.</title>
        <authorList>
            <person name="Zhou Z."/>
            <person name="Liu Y."/>
            <person name="Xu W."/>
            <person name="Pan J."/>
            <person name="Luo Z.H."/>
            <person name="Li M."/>
        </authorList>
    </citation>
    <scope>NUCLEOTIDE SEQUENCE [LARGE SCALE GENOMIC DNA]</scope>
    <source>
        <strain evidence="1">HyVt-633</strain>
    </source>
</reference>
<accession>A0A7C5DDK2</accession>
<dbReference type="AlphaFoldDB" id="A0A7C5DDK2"/>
<name>A0A7C5DDK2_9CHLB</name>
<protein>
    <recommendedName>
        <fullName evidence="2">PHP domain-containing protein</fullName>
    </recommendedName>
</protein>
<organism evidence="1">
    <name type="scientific">Chlorobaculum parvum</name>
    <dbReference type="NCBI Taxonomy" id="274539"/>
    <lineage>
        <taxon>Bacteria</taxon>
        <taxon>Pseudomonadati</taxon>
        <taxon>Chlorobiota</taxon>
        <taxon>Chlorobiia</taxon>
        <taxon>Chlorobiales</taxon>
        <taxon>Chlorobiaceae</taxon>
        <taxon>Chlorobaculum</taxon>
    </lineage>
</organism>
<dbReference type="EMBL" id="DRSQ01000078">
    <property type="protein sequence ID" value="HHE31732.1"/>
    <property type="molecule type" value="Genomic_DNA"/>
</dbReference>
<evidence type="ECO:0008006" key="2">
    <source>
        <dbReference type="Google" id="ProtNLM"/>
    </source>
</evidence>
<evidence type="ECO:0000313" key="1">
    <source>
        <dbReference type="EMBL" id="HHE31732.1"/>
    </source>
</evidence>
<proteinExistence type="predicted"/>
<gene>
    <name evidence="1" type="ORF">ENL07_03655</name>
</gene>
<sequence>MIAHPERSELFHEQQSTAQPKKLSKLKTLFHLPHINDQSSFTPENRDNKLLNWLIDHHCAFQQNLPSLQGAYGEQVQATAENFKQLGIYTHSGTDAHSPDGLIKLFGQHEP</sequence>